<gene>
    <name evidence="1" type="ORF">CPELLU_LOCUS21068</name>
</gene>
<sequence length="49" mass="5930">QKILIRCEFKQKKKECYNESSSTFFNDKHKEHIFSNQDYSDNVVKESNN</sequence>
<keyword evidence="2" id="KW-1185">Reference proteome</keyword>
<feature type="non-terminal residue" evidence="1">
    <location>
        <position position="1"/>
    </location>
</feature>
<dbReference type="AlphaFoldDB" id="A0A9N9KK63"/>
<accession>A0A9N9KK63</accession>
<comment type="caution">
    <text evidence="1">The sequence shown here is derived from an EMBL/GenBank/DDBJ whole genome shotgun (WGS) entry which is preliminary data.</text>
</comment>
<evidence type="ECO:0000313" key="1">
    <source>
        <dbReference type="EMBL" id="CAG8834148.1"/>
    </source>
</evidence>
<organism evidence="1 2">
    <name type="scientific">Cetraspora pellucida</name>
    <dbReference type="NCBI Taxonomy" id="1433469"/>
    <lineage>
        <taxon>Eukaryota</taxon>
        <taxon>Fungi</taxon>
        <taxon>Fungi incertae sedis</taxon>
        <taxon>Mucoromycota</taxon>
        <taxon>Glomeromycotina</taxon>
        <taxon>Glomeromycetes</taxon>
        <taxon>Diversisporales</taxon>
        <taxon>Gigasporaceae</taxon>
        <taxon>Cetraspora</taxon>
    </lineage>
</organism>
<proteinExistence type="predicted"/>
<reference evidence="1" key="1">
    <citation type="submission" date="2021-06" db="EMBL/GenBank/DDBJ databases">
        <authorList>
            <person name="Kallberg Y."/>
            <person name="Tangrot J."/>
            <person name="Rosling A."/>
        </authorList>
    </citation>
    <scope>NUCLEOTIDE SEQUENCE</scope>
    <source>
        <strain evidence="1">FL966</strain>
    </source>
</reference>
<feature type="non-terminal residue" evidence="1">
    <location>
        <position position="49"/>
    </location>
</feature>
<name>A0A9N9KK63_9GLOM</name>
<dbReference type="EMBL" id="CAJVQA010072703">
    <property type="protein sequence ID" value="CAG8834148.1"/>
    <property type="molecule type" value="Genomic_DNA"/>
</dbReference>
<evidence type="ECO:0000313" key="2">
    <source>
        <dbReference type="Proteomes" id="UP000789759"/>
    </source>
</evidence>
<protein>
    <submittedName>
        <fullName evidence="1">19802_t:CDS:1</fullName>
    </submittedName>
</protein>
<dbReference type="Proteomes" id="UP000789759">
    <property type="component" value="Unassembled WGS sequence"/>
</dbReference>